<protein>
    <submittedName>
        <fullName evidence="1">Uncharacterized protein</fullName>
    </submittedName>
</protein>
<dbReference type="EMBL" id="QDKG01000001">
    <property type="protein sequence ID" value="PVH26924.1"/>
    <property type="molecule type" value="Genomic_DNA"/>
</dbReference>
<keyword evidence="2" id="KW-1185">Reference proteome</keyword>
<dbReference type="Proteomes" id="UP000245627">
    <property type="component" value="Unassembled WGS sequence"/>
</dbReference>
<reference evidence="1 2" key="1">
    <citation type="submission" date="2018-04" db="EMBL/GenBank/DDBJ databases">
        <title>Sphingobacterium cortibacter sp. nov.</title>
        <authorList>
            <person name="Li Y."/>
        </authorList>
    </citation>
    <scope>NUCLEOTIDE SEQUENCE [LARGE SCALE GENOMIC DNA]</scope>
    <source>
        <strain evidence="1 2">2c-3</strain>
    </source>
</reference>
<dbReference type="AlphaFoldDB" id="A0A2T8HN99"/>
<evidence type="ECO:0000313" key="2">
    <source>
        <dbReference type="Proteomes" id="UP000245627"/>
    </source>
</evidence>
<name>A0A2T8HN99_9SPHI</name>
<accession>A0A2T8HN99</accession>
<dbReference type="RefSeq" id="WP_116774779.1">
    <property type="nucleotide sequence ID" value="NZ_QDKG01000001.1"/>
</dbReference>
<gene>
    <name evidence="1" type="ORF">DC487_04835</name>
</gene>
<sequence length="174" mass="20514">MAEENRWNPEVVVRVSSYLKERGEQSQQELTYKIDRENKTQELLFEAQSTYNDQDQLIFNQGITYEDGAPISGDQQMYLFDEHGNIAKYAVLELDSNAFEWITIMETDFTYRQDMLSSINGQKTIKGIHNLDTHPLSDRNKNQISEVKEYLFENGHKKLREHVLYYYSLIDQSL</sequence>
<organism evidence="1 2">
    <name type="scientific">Sphingobacterium corticibacter</name>
    <dbReference type="NCBI Taxonomy" id="2171749"/>
    <lineage>
        <taxon>Bacteria</taxon>
        <taxon>Pseudomonadati</taxon>
        <taxon>Bacteroidota</taxon>
        <taxon>Sphingobacteriia</taxon>
        <taxon>Sphingobacteriales</taxon>
        <taxon>Sphingobacteriaceae</taxon>
        <taxon>Sphingobacterium</taxon>
    </lineage>
</organism>
<proteinExistence type="predicted"/>
<comment type="caution">
    <text evidence="1">The sequence shown here is derived from an EMBL/GenBank/DDBJ whole genome shotgun (WGS) entry which is preliminary data.</text>
</comment>
<evidence type="ECO:0000313" key="1">
    <source>
        <dbReference type="EMBL" id="PVH26924.1"/>
    </source>
</evidence>